<dbReference type="EMBL" id="LNZH02000190">
    <property type="protein sequence ID" value="OCB87620.1"/>
    <property type="molecule type" value="Genomic_DNA"/>
</dbReference>
<feature type="region of interest" description="Disordered" evidence="1">
    <location>
        <begin position="429"/>
        <end position="477"/>
    </location>
</feature>
<proteinExistence type="predicted"/>
<protein>
    <submittedName>
        <fullName evidence="2">Uncharacterized protein</fullName>
    </submittedName>
</protein>
<gene>
    <name evidence="2" type="ORF">A7U60_g5327</name>
</gene>
<dbReference type="Proteomes" id="UP000757232">
    <property type="component" value="Unassembled WGS sequence"/>
</dbReference>
<keyword evidence="3" id="KW-1185">Reference proteome</keyword>
<organism evidence="2 3">
    <name type="scientific">Sanghuangporus baumii</name>
    <name type="common">Phellinus baumii</name>
    <dbReference type="NCBI Taxonomy" id="108892"/>
    <lineage>
        <taxon>Eukaryota</taxon>
        <taxon>Fungi</taxon>
        <taxon>Dikarya</taxon>
        <taxon>Basidiomycota</taxon>
        <taxon>Agaricomycotina</taxon>
        <taxon>Agaricomycetes</taxon>
        <taxon>Hymenochaetales</taxon>
        <taxon>Hymenochaetaceae</taxon>
        <taxon>Sanghuangporus</taxon>
    </lineage>
</organism>
<name>A0A9Q5HXD9_SANBA</name>
<accession>A0A9Q5HXD9</accession>
<evidence type="ECO:0000313" key="2">
    <source>
        <dbReference type="EMBL" id="OCB87620.1"/>
    </source>
</evidence>
<feature type="region of interest" description="Disordered" evidence="1">
    <location>
        <begin position="175"/>
        <end position="205"/>
    </location>
</feature>
<feature type="region of interest" description="Disordered" evidence="1">
    <location>
        <begin position="639"/>
        <end position="666"/>
    </location>
</feature>
<evidence type="ECO:0000313" key="3">
    <source>
        <dbReference type="Proteomes" id="UP000757232"/>
    </source>
</evidence>
<dbReference type="OrthoDB" id="2782214at2759"/>
<feature type="region of interest" description="Disordered" evidence="1">
    <location>
        <begin position="1"/>
        <end position="35"/>
    </location>
</feature>
<dbReference type="AlphaFoldDB" id="A0A9Q5HXD9"/>
<feature type="region of interest" description="Disordered" evidence="1">
    <location>
        <begin position="267"/>
        <end position="296"/>
    </location>
</feature>
<feature type="compositionally biased region" description="Basic and acidic residues" evidence="1">
    <location>
        <begin position="192"/>
        <end position="203"/>
    </location>
</feature>
<feature type="compositionally biased region" description="Low complexity" evidence="1">
    <location>
        <begin position="1"/>
        <end position="21"/>
    </location>
</feature>
<reference evidence="2" key="1">
    <citation type="submission" date="2016-06" db="EMBL/GenBank/DDBJ databases">
        <title>Draft Genome sequence of the fungus Inonotus baumii.</title>
        <authorList>
            <person name="Zhu H."/>
            <person name="Lin W."/>
        </authorList>
    </citation>
    <scope>NUCLEOTIDE SEQUENCE</scope>
    <source>
        <strain evidence="2">821</strain>
    </source>
</reference>
<comment type="caution">
    <text evidence="2">The sequence shown here is derived from an EMBL/GenBank/DDBJ whole genome shotgun (WGS) entry which is preliminary data.</text>
</comment>
<sequence>MSQSNSLAQSPSSTLSITTSTPDHKGKLWATPNASSAEMPAELDFLGMRDDELFGSPDDTPDEIQGSLERLESLLCPVEDGPDSLLKLSALPSEAATIPLQVDTYNDSASRLSEPAKEAPQTIARILKDRLAQSVETISRLSVQDFMDLLHQYASYASDPRFDFDQLIGEPVRTSYASHESPVTGEAPAPHYGEDDLVRREETPSSSEEMFAGLDFLKMPEDELFGNPDDSSDEIQGSLERLERFLQPVEDGLDSAFELFKPPRETSKVSLHGGTRCRNASNKTDATEKATKTNASPNGRLVQSVETITHLSLTEFMDLLERYAFYLTDDRFEFDRFTGEPVLTSDAVDISSLWKNEGAVKETASCRDDDRLVTQEATTTLIVAQSVYPPSEGLISMPEAKESSVMESKGHTVHPNKKEISAAFEIKPCSGHTKRKRGSDAHSPSESWDTGHRKTLKTTVKRGNAADARRMKNDTDTNPLSTDFIAYRFGITPAHNGSEKWECPFPPQDALKDGKCRATFDAGGIRSHVHDHIGAQTREHPLECPYSKTGKGCTWKATVSSNVNLPRHIAEVHLRVNAHRCSCGTCFARGTRDQFVRHLRDGHEKKLQEKRKTDPTLPEYISVDDPRLVDEERRWLRSTGRLAEEEEDDRGEGSSTGVTVKRARRF</sequence>
<evidence type="ECO:0000256" key="1">
    <source>
        <dbReference type="SAM" id="MobiDB-lite"/>
    </source>
</evidence>